<evidence type="ECO:0000256" key="1">
    <source>
        <dbReference type="SAM" id="MobiDB-lite"/>
    </source>
</evidence>
<dbReference type="PROSITE" id="PS00018">
    <property type="entry name" value="EF_HAND_1"/>
    <property type="match status" value="2"/>
</dbReference>
<evidence type="ECO:0000259" key="3">
    <source>
        <dbReference type="PROSITE" id="PS50222"/>
    </source>
</evidence>
<feature type="compositionally biased region" description="Basic residues" evidence="1">
    <location>
        <begin position="53"/>
        <end position="62"/>
    </location>
</feature>
<feature type="compositionally biased region" description="Basic and acidic residues" evidence="1">
    <location>
        <begin position="35"/>
        <end position="52"/>
    </location>
</feature>
<evidence type="ECO:0000313" key="4">
    <source>
        <dbReference type="EMBL" id="MDK3074602.1"/>
    </source>
</evidence>
<dbReference type="InterPro" id="IPR018247">
    <property type="entry name" value="EF_Hand_1_Ca_BS"/>
</dbReference>
<dbReference type="InterPro" id="IPR011992">
    <property type="entry name" value="EF-hand-dom_pair"/>
</dbReference>
<keyword evidence="2" id="KW-0732">Signal</keyword>
<feature type="domain" description="EF-hand" evidence="3">
    <location>
        <begin position="63"/>
        <end position="98"/>
    </location>
</feature>
<evidence type="ECO:0000313" key="5">
    <source>
        <dbReference type="Proteomes" id="UP001227126"/>
    </source>
</evidence>
<dbReference type="Pfam" id="PF13202">
    <property type="entry name" value="EF-hand_5"/>
    <property type="match status" value="3"/>
</dbReference>
<dbReference type="EMBL" id="JASNJE010000022">
    <property type="protein sequence ID" value="MDK3074602.1"/>
    <property type="molecule type" value="Genomic_DNA"/>
</dbReference>
<dbReference type="RefSeq" id="WP_284486533.1">
    <property type="nucleotide sequence ID" value="NZ_JASNJE010000022.1"/>
</dbReference>
<feature type="region of interest" description="Disordered" evidence="1">
    <location>
        <begin position="28"/>
        <end position="63"/>
    </location>
</feature>
<dbReference type="Proteomes" id="UP001227126">
    <property type="component" value="Unassembled WGS sequence"/>
</dbReference>
<dbReference type="PROSITE" id="PS50222">
    <property type="entry name" value="EF_HAND_2"/>
    <property type="match status" value="2"/>
</dbReference>
<proteinExistence type="predicted"/>
<organism evidence="4 5">
    <name type="scientific">Sedimentitalea xiamensis</name>
    <dbReference type="NCBI Taxonomy" id="3050037"/>
    <lineage>
        <taxon>Bacteria</taxon>
        <taxon>Pseudomonadati</taxon>
        <taxon>Pseudomonadota</taxon>
        <taxon>Alphaproteobacteria</taxon>
        <taxon>Rhodobacterales</taxon>
        <taxon>Paracoccaceae</taxon>
        <taxon>Sedimentitalea</taxon>
    </lineage>
</organism>
<reference evidence="4 5" key="1">
    <citation type="submission" date="2023-05" db="EMBL/GenBank/DDBJ databases">
        <title>Sedimentitalea sp. nov. JM2-8.</title>
        <authorList>
            <person name="Huang J."/>
        </authorList>
    </citation>
    <scope>NUCLEOTIDE SEQUENCE [LARGE SCALE GENOMIC DNA]</scope>
    <source>
        <strain evidence="4 5">JM2-8</strain>
    </source>
</reference>
<evidence type="ECO:0000256" key="2">
    <source>
        <dbReference type="SAM" id="SignalP"/>
    </source>
</evidence>
<accession>A0ABT7FHJ6</accession>
<name>A0ABT7FHJ6_9RHOB</name>
<dbReference type="SMART" id="SM00054">
    <property type="entry name" value="EFh"/>
    <property type="match status" value="2"/>
</dbReference>
<feature type="signal peptide" evidence="2">
    <location>
        <begin position="1"/>
        <end position="26"/>
    </location>
</feature>
<feature type="chain" id="PRO_5047099098" description="EF-hand domain-containing protein" evidence="2">
    <location>
        <begin position="27"/>
        <end position="171"/>
    </location>
</feature>
<protein>
    <recommendedName>
        <fullName evidence="3">EF-hand domain-containing protein</fullName>
    </recommendedName>
</protein>
<gene>
    <name evidence="4" type="ORF">QO034_16030</name>
</gene>
<dbReference type="Gene3D" id="1.10.238.10">
    <property type="entry name" value="EF-hand"/>
    <property type="match status" value="1"/>
</dbReference>
<keyword evidence="5" id="KW-1185">Reference proteome</keyword>
<feature type="domain" description="EF-hand" evidence="3">
    <location>
        <begin position="119"/>
        <end position="154"/>
    </location>
</feature>
<dbReference type="InterPro" id="IPR002048">
    <property type="entry name" value="EF_hand_dom"/>
</dbReference>
<sequence length="171" mass="18535">MTSRKLLTTAFLATALVAGGVMIAGAQETMNKPDSQPKSEHRADFRHGDRGHGRGGHGGHHRGGPEMFRTLFMQVDADGDGSVTQVEIDTFRAAKVGEADTSGDGALSIEEFDTLYREFTRSRMVDAFQDLDADGDGVISAAEMDSRFGDIVERMDRDDDGALTLKRGRRG</sequence>
<dbReference type="SUPFAM" id="SSF47473">
    <property type="entry name" value="EF-hand"/>
    <property type="match status" value="1"/>
</dbReference>
<comment type="caution">
    <text evidence="4">The sequence shown here is derived from an EMBL/GenBank/DDBJ whole genome shotgun (WGS) entry which is preliminary data.</text>
</comment>